<accession>A0ACC3CJF4</accession>
<protein>
    <submittedName>
        <fullName evidence="1">Uncharacterized protein</fullName>
    </submittedName>
</protein>
<evidence type="ECO:0000313" key="1">
    <source>
        <dbReference type="EMBL" id="KAK1870322.1"/>
    </source>
</evidence>
<name>A0ACC3CJF4_PYRYE</name>
<organism evidence="1 2">
    <name type="scientific">Pyropia yezoensis</name>
    <name type="common">Susabi-nori</name>
    <name type="synonym">Porphyra yezoensis</name>
    <dbReference type="NCBI Taxonomy" id="2788"/>
    <lineage>
        <taxon>Eukaryota</taxon>
        <taxon>Rhodophyta</taxon>
        <taxon>Bangiophyceae</taxon>
        <taxon>Bangiales</taxon>
        <taxon>Bangiaceae</taxon>
        <taxon>Pyropia</taxon>
    </lineage>
</organism>
<sequence>MGVPEILPVAAFAATGTPLLSSAASWAGSPRWPRTTTLGGARPPVASRHAPRRGVHVAAMAYRGERLAGDAPRRRSGEQGGGRKVESDGNSLRPRRAGLPVLGTAAAAESAAASFPAVQQTATVAAATLWAAASAAASAAAAPLSPPSRPGRRNPLVAVPCRNSRKAKPTDKKRRRVAGKGSTAPPAWASPPPSAPPAPLSPDVVGGARAAAAGYPSGDSWGDADDDFIPASVLDCCVKLYVTHSVPNYSLPWQKLRQCSSTSSGFVVAAPEGGGAGGPSRVILTNAHCVAHAVSVLVRKRGGDTKYAASVASVGNECDLALLIVEDERFWGDEDGDGEGEGEDGADAPVAGTRRLPAVKGGGGGRGRHHKEAMAPGGLVFGPLPRLQDAVTVVGYPLGGENLAISAGVVSRIEMASYAHGDAELLTVQVDAPINAGNSGGPVFAENNTCVGVAFQSMSSADAEAVGWIIPSAVVHHFLVDYGRNGRHTGFPTAGFSWQRLESAAMRAAVGVGPAALGGANGVGASVGVLVKRVDACGDVAQVLRRGDVLTAIDGVAVSSAGTVPFRPGERIHFSYLIASKMVGDQVTLSISRPVAARVDGVEGGPTGGAALPSANGEAAAAAVSPTSSAKGVAPGSVAQSAVASASAPRSPLSPSGTPTALPLPVPATTTTPLTVTYALPSMAARRLVPVHDPTPVPPFLVVGGLVFFALTQPFLEAEFGEDWRLDAPVGLVYRAQFAGKAAPDDQVVVLAQVLSHPLNRGYEHLNEGLPAALLSIDGVPVTNLRQAAAVLGTGGTSPAAEYIRFALEGDVTVVLERAASAARMGEVLDAHGIPRPLPGDDAGGLGVLHNWTEEGGAQGALGGGDPPTGVPAEAESPASGERRPSAA</sequence>
<proteinExistence type="predicted"/>
<comment type="caution">
    <text evidence="1">The sequence shown here is derived from an EMBL/GenBank/DDBJ whole genome shotgun (WGS) entry which is preliminary data.</text>
</comment>
<evidence type="ECO:0000313" key="2">
    <source>
        <dbReference type="Proteomes" id="UP000798662"/>
    </source>
</evidence>
<dbReference type="EMBL" id="CM020620">
    <property type="protein sequence ID" value="KAK1870322.1"/>
    <property type="molecule type" value="Genomic_DNA"/>
</dbReference>
<gene>
    <name evidence="1" type="ORF">I4F81_012784</name>
</gene>
<keyword evidence="2" id="KW-1185">Reference proteome</keyword>
<reference evidence="1" key="1">
    <citation type="submission" date="2019-11" db="EMBL/GenBank/DDBJ databases">
        <title>Nori genome reveals adaptations in red seaweeds to the harsh intertidal environment.</title>
        <authorList>
            <person name="Wang D."/>
            <person name="Mao Y."/>
        </authorList>
    </citation>
    <scope>NUCLEOTIDE SEQUENCE</scope>
    <source>
        <tissue evidence="1">Gametophyte</tissue>
    </source>
</reference>
<dbReference type="Proteomes" id="UP000798662">
    <property type="component" value="Chromosome 3"/>
</dbReference>